<dbReference type="InterPro" id="IPR013767">
    <property type="entry name" value="PAS_fold"/>
</dbReference>
<feature type="domain" description="Response regulatory" evidence="7">
    <location>
        <begin position="10"/>
        <end position="126"/>
    </location>
</feature>
<dbReference type="NCBIfam" id="TIGR00229">
    <property type="entry name" value="sensory_box"/>
    <property type="match status" value="1"/>
</dbReference>
<dbReference type="InterPro" id="IPR029016">
    <property type="entry name" value="GAF-like_dom_sf"/>
</dbReference>
<sequence>MTHSAHEPLRVLLVEDSPADVDILRRELQSLRPSVETLVVDSDERLRQALEAFAPHLVLSDFSMPGFNGIEALKLVREMAPHTPFIFVSGTIGEEVAIAALHAGADDYVLKDNLRRLASSVERALRNAAEREARRAAERALRASEERFRALVETTEDWIWEAGLDGTLTYSNIGLRRVLGYMPEEVIGRRVYELMDEGEDARVAGVLTPEDVATRRAWRGRVVRWRHRDGSLRILESNAQPILDENGNLLGFRGIDRDVTQRVQQEARIRTLGRMHAVLAALGDAVLRADTRARLVEAACRIAVEQGGFSSAWIAGRRDDGSLALLGHYGTASALAENGLPLLVAADEHAGDERLIAQVLAGRSLIIPDLRHSSLSAGKRAAAASIGVRAIVGLPLGEPAWGALVLYKQEPHEFDADEMDLLKRVAASIDFGLDFIAKSERLEFLAYHNPLTVLPNRAAFRELLQARMDAGPQLVGMVAVVRFDVFRHSRGREFGDALLRALAARLGQRFDKDALLAHPGEDTFLFALPASAAPDDDLARIEALIAACSDEPFLIEGEEVFLTLRCGLLRTPEHASDAETAERNVAAAYGEAAEHGVPLLAYDDEIRKRAERRIELERELRHAIDAEQFELFLQPKFEARSQRVTGAEALLRWRHPQLGLVSPAEFIPLLEDTGLIVPVGHWVLRRAARLVRQWRKAAVGGLRIAVNVSARELRQHGFVRQCASILEGCGGEPCLDIEITESVLMEDIAHSMRILQALRDLGFGVAIDDFGTGYSSLNYLSRLPADTLKIDQSFVAQIAQSPESLALVTNTINLAHALGLRAVAEGVEEEEQAKLLRLLRCDELQGYLLGRPLPVDEFERTFLA</sequence>
<dbReference type="InterPro" id="IPR052155">
    <property type="entry name" value="Biofilm_reg_signaling"/>
</dbReference>
<dbReference type="InterPro" id="IPR000014">
    <property type="entry name" value="PAS"/>
</dbReference>
<dbReference type="GO" id="GO:0006355">
    <property type="term" value="P:regulation of DNA-templated transcription"/>
    <property type="evidence" value="ECO:0007669"/>
    <property type="project" value="InterPro"/>
</dbReference>
<dbReference type="InterPro" id="IPR003018">
    <property type="entry name" value="GAF"/>
</dbReference>
<gene>
    <name evidence="12" type="ORF">HNQ58_000077</name>
</gene>
<evidence type="ECO:0000313" key="12">
    <source>
        <dbReference type="EMBL" id="MBB5014206.1"/>
    </source>
</evidence>
<protein>
    <recommendedName>
        <fullName evidence="1">cyclic-guanylate-specific phosphodiesterase</fullName>
        <ecNumber evidence="1">3.1.4.52</ecNumber>
    </recommendedName>
</protein>
<dbReference type="InterPro" id="IPR011006">
    <property type="entry name" value="CheY-like_superfamily"/>
</dbReference>
<dbReference type="GO" id="GO:0071111">
    <property type="term" value="F:cyclic-guanylate-specific phosphodiesterase activity"/>
    <property type="evidence" value="ECO:0007669"/>
    <property type="project" value="UniProtKB-EC"/>
</dbReference>
<dbReference type="Pfam" id="PF00563">
    <property type="entry name" value="EAL"/>
    <property type="match status" value="1"/>
</dbReference>
<dbReference type="InterPro" id="IPR029787">
    <property type="entry name" value="Nucleotide_cyclase"/>
</dbReference>
<dbReference type="Gene3D" id="3.30.450.40">
    <property type="match status" value="1"/>
</dbReference>
<dbReference type="SMART" id="SM00267">
    <property type="entry name" value="GGDEF"/>
    <property type="match status" value="1"/>
</dbReference>
<dbReference type="EC" id="3.1.4.52" evidence="1"/>
<dbReference type="EMBL" id="JACHHX010000001">
    <property type="protein sequence ID" value="MBB5014206.1"/>
    <property type="molecule type" value="Genomic_DNA"/>
</dbReference>
<dbReference type="AlphaFoldDB" id="A0A7W7V8E2"/>
<dbReference type="SUPFAM" id="SSF55785">
    <property type="entry name" value="PYP-like sensor domain (PAS domain)"/>
    <property type="match status" value="1"/>
</dbReference>
<dbReference type="RefSeq" id="WP_183946802.1">
    <property type="nucleotide sequence ID" value="NZ_JACHHX010000001.1"/>
</dbReference>
<dbReference type="PROSITE" id="PS50110">
    <property type="entry name" value="RESPONSE_REGULATORY"/>
    <property type="match status" value="1"/>
</dbReference>
<evidence type="ECO:0000256" key="3">
    <source>
        <dbReference type="ARBA" id="ARBA00022679"/>
    </source>
</evidence>
<dbReference type="InterPro" id="IPR001789">
    <property type="entry name" value="Sig_transdc_resp-reg_receiver"/>
</dbReference>
<dbReference type="Gene3D" id="3.40.50.2300">
    <property type="match status" value="1"/>
</dbReference>
<dbReference type="InterPro" id="IPR000700">
    <property type="entry name" value="PAS-assoc_C"/>
</dbReference>
<evidence type="ECO:0000256" key="6">
    <source>
        <dbReference type="SAM" id="Coils"/>
    </source>
</evidence>
<evidence type="ECO:0000313" key="13">
    <source>
        <dbReference type="Proteomes" id="UP000519004"/>
    </source>
</evidence>
<keyword evidence="13" id="KW-1185">Reference proteome</keyword>
<feature type="domain" description="EAL" evidence="10">
    <location>
        <begin position="613"/>
        <end position="864"/>
    </location>
</feature>
<dbReference type="PROSITE" id="PS50113">
    <property type="entry name" value="PAC"/>
    <property type="match status" value="1"/>
</dbReference>
<dbReference type="SUPFAM" id="SSF55073">
    <property type="entry name" value="Nucleotide cyclase"/>
    <property type="match status" value="1"/>
</dbReference>
<reference evidence="12 13" key="1">
    <citation type="submission" date="2020-08" db="EMBL/GenBank/DDBJ databases">
        <title>Genomic Encyclopedia of Type Strains, Phase IV (KMG-IV): sequencing the most valuable type-strain genomes for metagenomic binning, comparative biology and taxonomic classification.</title>
        <authorList>
            <person name="Goeker M."/>
        </authorList>
    </citation>
    <scope>NUCLEOTIDE SEQUENCE [LARGE SCALE GENOMIC DNA]</scope>
    <source>
        <strain evidence="12 13">DSM 25897</strain>
    </source>
</reference>
<feature type="coiled-coil region" evidence="6">
    <location>
        <begin position="111"/>
        <end position="154"/>
    </location>
</feature>
<feature type="domain" description="PAC" evidence="9">
    <location>
        <begin position="216"/>
        <end position="271"/>
    </location>
</feature>
<dbReference type="Gene3D" id="3.30.450.20">
    <property type="entry name" value="PAS domain"/>
    <property type="match status" value="1"/>
</dbReference>
<proteinExistence type="predicted"/>
<evidence type="ECO:0000256" key="1">
    <source>
        <dbReference type="ARBA" id="ARBA00012282"/>
    </source>
</evidence>
<dbReference type="Pfam" id="PF00989">
    <property type="entry name" value="PAS"/>
    <property type="match status" value="1"/>
</dbReference>
<dbReference type="PANTHER" id="PTHR44757:SF2">
    <property type="entry name" value="BIOFILM ARCHITECTURE MAINTENANCE PROTEIN MBAA"/>
    <property type="match status" value="1"/>
</dbReference>
<keyword evidence="3" id="KW-0808">Transferase</keyword>
<dbReference type="CDD" id="cd01948">
    <property type="entry name" value="EAL"/>
    <property type="match status" value="1"/>
</dbReference>
<dbReference type="Pfam" id="PF13185">
    <property type="entry name" value="GAF_2"/>
    <property type="match status" value="1"/>
</dbReference>
<dbReference type="Pfam" id="PF00072">
    <property type="entry name" value="Response_reg"/>
    <property type="match status" value="1"/>
</dbReference>
<name>A0A7W7V8E2_9GAMM</name>
<dbReference type="CDD" id="cd00130">
    <property type="entry name" value="PAS"/>
    <property type="match status" value="1"/>
</dbReference>
<dbReference type="SMART" id="SM00086">
    <property type="entry name" value="PAC"/>
    <property type="match status" value="1"/>
</dbReference>
<feature type="modified residue" description="4-aspartylphosphate" evidence="5">
    <location>
        <position position="61"/>
    </location>
</feature>
<dbReference type="InterPro" id="IPR035919">
    <property type="entry name" value="EAL_sf"/>
</dbReference>
<dbReference type="Gene3D" id="3.20.20.450">
    <property type="entry name" value="EAL domain"/>
    <property type="match status" value="1"/>
</dbReference>
<dbReference type="PROSITE" id="PS50883">
    <property type="entry name" value="EAL"/>
    <property type="match status" value="1"/>
</dbReference>
<keyword evidence="2" id="KW-0973">c-di-GMP</keyword>
<evidence type="ECO:0000259" key="9">
    <source>
        <dbReference type="PROSITE" id="PS50113"/>
    </source>
</evidence>
<dbReference type="PROSITE" id="PS50112">
    <property type="entry name" value="PAS"/>
    <property type="match status" value="1"/>
</dbReference>
<dbReference type="SUPFAM" id="SSF141868">
    <property type="entry name" value="EAL domain-like"/>
    <property type="match status" value="1"/>
</dbReference>
<dbReference type="CDD" id="cd00156">
    <property type="entry name" value="REC"/>
    <property type="match status" value="1"/>
</dbReference>
<dbReference type="Proteomes" id="UP000519004">
    <property type="component" value="Unassembled WGS sequence"/>
</dbReference>
<dbReference type="PROSITE" id="PS50887">
    <property type="entry name" value="GGDEF"/>
    <property type="match status" value="1"/>
</dbReference>
<dbReference type="FunFam" id="3.20.20.450:FF:000001">
    <property type="entry name" value="Cyclic di-GMP phosphodiesterase yahA"/>
    <property type="match status" value="1"/>
</dbReference>
<dbReference type="SUPFAM" id="SSF55781">
    <property type="entry name" value="GAF domain-like"/>
    <property type="match status" value="1"/>
</dbReference>
<dbReference type="InterPro" id="IPR035965">
    <property type="entry name" value="PAS-like_dom_sf"/>
</dbReference>
<accession>A0A7W7V8E2</accession>
<evidence type="ECO:0000259" key="10">
    <source>
        <dbReference type="PROSITE" id="PS50883"/>
    </source>
</evidence>
<dbReference type="Pfam" id="PF00990">
    <property type="entry name" value="GGDEF"/>
    <property type="match status" value="1"/>
</dbReference>
<dbReference type="InterPro" id="IPR001633">
    <property type="entry name" value="EAL_dom"/>
</dbReference>
<keyword evidence="4" id="KW-0418">Kinase</keyword>
<evidence type="ECO:0000256" key="4">
    <source>
        <dbReference type="ARBA" id="ARBA00022777"/>
    </source>
</evidence>
<dbReference type="GO" id="GO:0016301">
    <property type="term" value="F:kinase activity"/>
    <property type="evidence" value="ECO:0007669"/>
    <property type="project" value="UniProtKB-KW"/>
</dbReference>
<comment type="caution">
    <text evidence="12">The sequence shown here is derived from an EMBL/GenBank/DDBJ whole genome shotgun (WGS) entry which is preliminary data.</text>
</comment>
<dbReference type="SMART" id="SM00091">
    <property type="entry name" value="PAS"/>
    <property type="match status" value="1"/>
</dbReference>
<evidence type="ECO:0000259" key="7">
    <source>
        <dbReference type="PROSITE" id="PS50110"/>
    </source>
</evidence>
<keyword evidence="5" id="KW-0597">Phosphoprotein</keyword>
<dbReference type="InterPro" id="IPR000160">
    <property type="entry name" value="GGDEF_dom"/>
</dbReference>
<dbReference type="InterPro" id="IPR043128">
    <property type="entry name" value="Rev_trsase/Diguanyl_cyclase"/>
</dbReference>
<dbReference type="SMART" id="SM00448">
    <property type="entry name" value="REC"/>
    <property type="match status" value="1"/>
</dbReference>
<evidence type="ECO:0000259" key="8">
    <source>
        <dbReference type="PROSITE" id="PS50112"/>
    </source>
</evidence>
<dbReference type="Gene3D" id="3.30.70.270">
    <property type="match status" value="1"/>
</dbReference>
<dbReference type="SUPFAM" id="SSF52172">
    <property type="entry name" value="CheY-like"/>
    <property type="match status" value="1"/>
</dbReference>
<keyword evidence="6" id="KW-0175">Coiled coil</keyword>
<dbReference type="GO" id="GO:0000160">
    <property type="term" value="P:phosphorelay signal transduction system"/>
    <property type="evidence" value="ECO:0007669"/>
    <property type="project" value="InterPro"/>
</dbReference>
<feature type="domain" description="PAS" evidence="8">
    <location>
        <begin position="144"/>
        <end position="207"/>
    </location>
</feature>
<feature type="domain" description="GGDEF" evidence="11">
    <location>
        <begin position="476"/>
        <end position="605"/>
    </location>
</feature>
<organism evidence="12 13">
    <name type="scientific">Rehaibacterium terrae</name>
    <dbReference type="NCBI Taxonomy" id="1341696"/>
    <lineage>
        <taxon>Bacteria</taxon>
        <taxon>Pseudomonadati</taxon>
        <taxon>Pseudomonadota</taxon>
        <taxon>Gammaproteobacteria</taxon>
        <taxon>Lysobacterales</taxon>
        <taxon>Lysobacteraceae</taxon>
        <taxon>Rehaibacterium</taxon>
    </lineage>
</organism>
<evidence type="ECO:0000256" key="5">
    <source>
        <dbReference type="PROSITE-ProRule" id="PRU00169"/>
    </source>
</evidence>
<evidence type="ECO:0000259" key="11">
    <source>
        <dbReference type="PROSITE" id="PS50887"/>
    </source>
</evidence>
<dbReference type="SMART" id="SM00052">
    <property type="entry name" value="EAL"/>
    <property type="match status" value="1"/>
</dbReference>
<dbReference type="PANTHER" id="PTHR44757">
    <property type="entry name" value="DIGUANYLATE CYCLASE DGCP"/>
    <property type="match status" value="1"/>
</dbReference>
<dbReference type="InterPro" id="IPR001610">
    <property type="entry name" value="PAC"/>
</dbReference>
<evidence type="ECO:0000256" key="2">
    <source>
        <dbReference type="ARBA" id="ARBA00022636"/>
    </source>
</evidence>